<evidence type="ECO:0000313" key="2">
    <source>
        <dbReference type="EMBL" id="SPF54330.1"/>
    </source>
</evidence>
<keyword evidence="1" id="KW-0812">Transmembrane</keyword>
<proteinExistence type="predicted"/>
<feature type="transmembrane region" description="Helical" evidence="1">
    <location>
        <begin position="6"/>
        <end position="25"/>
    </location>
</feature>
<organism evidence="2 3">
    <name type="scientific">Candidatus Desulfosporosinus infrequens</name>
    <dbReference type="NCBI Taxonomy" id="2043169"/>
    <lineage>
        <taxon>Bacteria</taxon>
        <taxon>Bacillati</taxon>
        <taxon>Bacillota</taxon>
        <taxon>Clostridia</taxon>
        <taxon>Eubacteriales</taxon>
        <taxon>Desulfitobacteriaceae</taxon>
        <taxon>Desulfosporosinus</taxon>
    </lineage>
</organism>
<accession>A0A2U3LR06</accession>
<evidence type="ECO:0000313" key="3">
    <source>
        <dbReference type="Proteomes" id="UP000238916"/>
    </source>
</evidence>
<feature type="transmembrane region" description="Helical" evidence="1">
    <location>
        <begin position="111"/>
        <end position="135"/>
    </location>
</feature>
<dbReference type="Proteomes" id="UP000238916">
    <property type="component" value="Unassembled WGS sequence"/>
</dbReference>
<feature type="transmembrane region" description="Helical" evidence="1">
    <location>
        <begin position="79"/>
        <end position="105"/>
    </location>
</feature>
<evidence type="ECO:0000256" key="1">
    <source>
        <dbReference type="SAM" id="Phobius"/>
    </source>
</evidence>
<keyword evidence="1" id="KW-1133">Transmembrane helix</keyword>
<sequence>MSIITIVILGLLISMFLHYTFFYDYGSAYIAAMYHPGQPRNYKELLIRQFNGLVEWLMKKLGKEESDKLEKVGVGPKDYVLMLLGIPSIGLVLGLIIGGILHFVLKASSGFALVLAGLGGIAGYIVLRVAIIIVLDSQNTQMKNGLPEFINNLKINVISGDTIEQAFRSSAEFAWGPVEKMVMTIIRWSDGETSFTEALDRMIEQTEDTDILSVLQRIRNYHLSGIPDRNQVFAEMAEDMMRISSDRHESTLENLEVQLTMLMLGGMIGNVIRIGTPVGALAFSSLMK</sequence>
<keyword evidence="1" id="KW-0472">Membrane</keyword>
<dbReference type="AlphaFoldDB" id="A0A2U3LR06"/>
<dbReference type="EMBL" id="OMOF01000719">
    <property type="protein sequence ID" value="SPF54330.1"/>
    <property type="molecule type" value="Genomic_DNA"/>
</dbReference>
<gene>
    <name evidence="2" type="ORF">SBF1_7460001</name>
</gene>
<reference evidence="3" key="1">
    <citation type="submission" date="2018-02" db="EMBL/GenBank/DDBJ databases">
        <authorList>
            <person name="Hausmann B."/>
        </authorList>
    </citation>
    <scope>NUCLEOTIDE SEQUENCE [LARGE SCALE GENOMIC DNA]</scope>
    <source>
        <strain evidence="3">Peat soil MAG SbF1</strain>
    </source>
</reference>
<name>A0A2U3LR06_9FIRM</name>
<evidence type="ECO:0008006" key="4">
    <source>
        <dbReference type="Google" id="ProtNLM"/>
    </source>
</evidence>
<protein>
    <recommendedName>
        <fullName evidence="4">Type II secretion system protein GspF domain-containing protein</fullName>
    </recommendedName>
</protein>